<comment type="subcellular location">
    <subcellularLocation>
        <location evidence="1 11">Cell membrane</location>
        <topology evidence="1 11">Multi-pass membrane protein</topology>
    </subcellularLocation>
</comment>
<dbReference type="Pfam" id="PF02537">
    <property type="entry name" value="CRCB"/>
    <property type="match status" value="1"/>
</dbReference>
<keyword evidence="4 11" id="KW-0812">Transmembrane</keyword>
<evidence type="ECO:0000256" key="2">
    <source>
        <dbReference type="ARBA" id="ARBA00022475"/>
    </source>
</evidence>
<dbReference type="InterPro" id="IPR003691">
    <property type="entry name" value="FluC"/>
</dbReference>
<reference evidence="12" key="1">
    <citation type="submission" date="2017-05" db="EMBL/GenBank/DDBJ databases">
        <authorList>
            <person name="Varghese N."/>
            <person name="Submissions S."/>
        </authorList>
    </citation>
    <scope>NUCLEOTIDE SEQUENCE</scope>
    <source>
        <strain evidence="12">DSM 18763</strain>
    </source>
</reference>
<name>A0AA45WL08_9AQUI</name>
<keyword evidence="13" id="KW-1185">Reference proteome</keyword>
<keyword evidence="11" id="KW-0479">Metal-binding</keyword>
<evidence type="ECO:0000256" key="1">
    <source>
        <dbReference type="ARBA" id="ARBA00004651"/>
    </source>
</evidence>
<dbReference type="HAMAP" id="MF_00454">
    <property type="entry name" value="FluC"/>
    <property type="match status" value="1"/>
</dbReference>
<dbReference type="Proteomes" id="UP001157947">
    <property type="component" value="Unassembled WGS sequence"/>
</dbReference>
<dbReference type="AlphaFoldDB" id="A0AA45WL08"/>
<keyword evidence="3" id="KW-0997">Cell inner membrane</keyword>
<feature type="transmembrane region" description="Helical" evidence="11">
    <location>
        <begin position="33"/>
        <end position="55"/>
    </location>
</feature>
<keyword evidence="6 11" id="KW-0406">Ion transport</keyword>
<feature type="transmembrane region" description="Helical" evidence="11">
    <location>
        <begin position="5"/>
        <end position="21"/>
    </location>
</feature>
<evidence type="ECO:0000313" key="12">
    <source>
        <dbReference type="EMBL" id="SMP09722.1"/>
    </source>
</evidence>
<feature type="transmembrane region" description="Helical" evidence="11">
    <location>
        <begin position="67"/>
        <end position="85"/>
    </location>
</feature>
<organism evidence="12 13">
    <name type="scientific">Venenivibrio stagnispumantis</name>
    <dbReference type="NCBI Taxonomy" id="407998"/>
    <lineage>
        <taxon>Bacteria</taxon>
        <taxon>Pseudomonadati</taxon>
        <taxon>Aquificota</taxon>
        <taxon>Aquificia</taxon>
        <taxon>Aquificales</taxon>
        <taxon>Hydrogenothermaceae</taxon>
        <taxon>Venenivibrio</taxon>
    </lineage>
</organism>
<keyword evidence="11" id="KW-0813">Transport</keyword>
<keyword evidence="8 11" id="KW-0407">Ion channel</keyword>
<evidence type="ECO:0000256" key="9">
    <source>
        <dbReference type="ARBA" id="ARBA00035120"/>
    </source>
</evidence>
<dbReference type="GO" id="GO:0140114">
    <property type="term" value="P:cellular detoxification of fluoride"/>
    <property type="evidence" value="ECO:0007669"/>
    <property type="project" value="UniProtKB-UniRule"/>
</dbReference>
<dbReference type="GO" id="GO:0062054">
    <property type="term" value="F:fluoride channel activity"/>
    <property type="evidence" value="ECO:0007669"/>
    <property type="project" value="UniProtKB-UniRule"/>
</dbReference>
<feature type="transmembrane region" description="Helical" evidence="11">
    <location>
        <begin position="97"/>
        <end position="121"/>
    </location>
</feature>
<comment type="activity regulation">
    <text evidence="11">Na(+) is not transported, but it plays an essential structural role and its presence is essential for fluoride channel function.</text>
</comment>
<evidence type="ECO:0000256" key="3">
    <source>
        <dbReference type="ARBA" id="ARBA00022519"/>
    </source>
</evidence>
<evidence type="ECO:0000256" key="4">
    <source>
        <dbReference type="ARBA" id="ARBA00022692"/>
    </source>
</evidence>
<accession>A0AA45WL08</accession>
<comment type="similarity">
    <text evidence="9 11">Belongs to the fluoride channel Fluc/FEX (TC 1.A.43) family.</text>
</comment>
<proteinExistence type="inferred from homology"/>
<evidence type="ECO:0000256" key="7">
    <source>
        <dbReference type="ARBA" id="ARBA00023136"/>
    </source>
</evidence>
<evidence type="ECO:0000256" key="6">
    <source>
        <dbReference type="ARBA" id="ARBA00023065"/>
    </source>
</evidence>
<keyword evidence="11" id="KW-0915">Sodium</keyword>
<dbReference type="RefSeq" id="WP_265134660.1">
    <property type="nucleotide sequence ID" value="NZ_FXTX01000007.1"/>
</dbReference>
<evidence type="ECO:0000256" key="10">
    <source>
        <dbReference type="ARBA" id="ARBA00035585"/>
    </source>
</evidence>
<dbReference type="NCBIfam" id="TIGR00494">
    <property type="entry name" value="crcB"/>
    <property type="match status" value="1"/>
</dbReference>
<dbReference type="GO" id="GO:0046872">
    <property type="term" value="F:metal ion binding"/>
    <property type="evidence" value="ECO:0007669"/>
    <property type="project" value="UniProtKB-KW"/>
</dbReference>
<keyword evidence="2 11" id="KW-1003">Cell membrane</keyword>
<evidence type="ECO:0000256" key="5">
    <source>
        <dbReference type="ARBA" id="ARBA00022989"/>
    </source>
</evidence>
<comment type="catalytic activity">
    <reaction evidence="10">
        <text>fluoride(in) = fluoride(out)</text>
        <dbReference type="Rhea" id="RHEA:76159"/>
        <dbReference type="ChEBI" id="CHEBI:17051"/>
    </reaction>
    <physiologicalReaction direction="left-to-right" evidence="10">
        <dbReference type="Rhea" id="RHEA:76160"/>
    </physiologicalReaction>
</comment>
<dbReference type="PANTHER" id="PTHR28259:SF1">
    <property type="entry name" value="FLUORIDE EXPORT PROTEIN 1-RELATED"/>
    <property type="match status" value="1"/>
</dbReference>
<evidence type="ECO:0000313" key="13">
    <source>
        <dbReference type="Proteomes" id="UP001157947"/>
    </source>
</evidence>
<comment type="caution">
    <text evidence="12">The sequence shown here is derived from an EMBL/GenBank/DDBJ whole genome shotgun (WGS) entry which is preliminary data.</text>
</comment>
<evidence type="ECO:0000256" key="11">
    <source>
        <dbReference type="HAMAP-Rule" id="MF_00454"/>
    </source>
</evidence>
<dbReference type="EMBL" id="FXTX01000007">
    <property type="protein sequence ID" value="SMP09722.1"/>
    <property type="molecule type" value="Genomic_DNA"/>
</dbReference>
<feature type="binding site" evidence="11">
    <location>
        <position position="78"/>
    </location>
    <ligand>
        <name>Na(+)</name>
        <dbReference type="ChEBI" id="CHEBI:29101"/>
        <note>structural</note>
    </ligand>
</feature>
<feature type="binding site" evidence="11">
    <location>
        <position position="75"/>
    </location>
    <ligand>
        <name>Na(+)</name>
        <dbReference type="ChEBI" id="CHEBI:29101"/>
        <note>structural</note>
    </ligand>
</feature>
<protein>
    <recommendedName>
        <fullName evidence="11">Fluoride-specific ion channel FluC</fullName>
    </recommendedName>
</protein>
<keyword evidence="5 11" id="KW-1133">Transmembrane helix</keyword>
<gene>
    <name evidence="11" type="primary">fluC</name>
    <name evidence="11" type="synonym">crcB</name>
    <name evidence="12" type="ORF">SAMN06264868_10715</name>
</gene>
<dbReference type="PANTHER" id="PTHR28259">
    <property type="entry name" value="FLUORIDE EXPORT PROTEIN 1-RELATED"/>
    <property type="match status" value="1"/>
</dbReference>
<dbReference type="GO" id="GO:0005886">
    <property type="term" value="C:plasma membrane"/>
    <property type="evidence" value="ECO:0007669"/>
    <property type="project" value="UniProtKB-SubCell"/>
</dbReference>
<comment type="function">
    <text evidence="11">Fluoride-specific ion channel. Important for reducing fluoride concentration in the cell, thus reducing its toxicity.</text>
</comment>
<keyword evidence="7 11" id="KW-0472">Membrane</keyword>
<evidence type="ECO:0000256" key="8">
    <source>
        <dbReference type="ARBA" id="ARBA00023303"/>
    </source>
</evidence>
<sequence length="125" mass="13794">MEKYIVIAIGGSIGAVSRYIVSTLSAKYFGTDFPYGTLIVNIIGSFILSFFMVLSIEKLALNPLWRLFFATGFLGAFTTLSSITYETLAIAQDGDYIKALINIFANFFISLLFAYIGFILAKTLL</sequence>